<dbReference type="SUPFAM" id="SSF52980">
    <property type="entry name" value="Restriction endonuclease-like"/>
    <property type="match status" value="1"/>
</dbReference>
<dbReference type="InterPro" id="IPR011856">
    <property type="entry name" value="tRNA_endonuc-like_dom_sf"/>
</dbReference>
<protein>
    <submittedName>
        <fullName evidence="4">S-layer domain protein</fullName>
    </submittedName>
</protein>
<sequence length="244" mass="28872">MYGFCIIKTRISILIIFRIFNLYNGVIFLYKPLITSASKKFGNNRWESFSNKLKRNVFLFSDLEYQHWIQIETDPNIIDFCEQAIKMEIIEENKKQFSIIDMWVKYKNGKQLFIEIKYSKDLNKDSVKKQINVQRLWCKANQANHLIKTENEIILNPIKLSNLKLLIRQINNTLATKEEKVEIVKKHIIEHPKSIQQITLETNIETSELINIICILLYNGYIKCDLDSRHLGKNTEVWKICADT</sequence>
<dbReference type="Gene3D" id="3.40.1350.10">
    <property type="match status" value="1"/>
</dbReference>
<gene>
    <name evidence="3" type="ORF">LS41612_12380</name>
    <name evidence="4" type="ORF">NCTC10338_02236</name>
</gene>
<name>A0A2S0K171_LYSSH</name>
<evidence type="ECO:0000313" key="4">
    <source>
        <dbReference type="EMBL" id="SUV17146.1"/>
    </source>
</evidence>
<dbReference type="GO" id="GO:0003676">
    <property type="term" value="F:nucleic acid binding"/>
    <property type="evidence" value="ECO:0007669"/>
    <property type="project" value="InterPro"/>
</dbReference>
<keyword evidence="1" id="KW-0472">Membrane</keyword>
<organism evidence="3 5">
    <name type="scientific">Lysinibacillus sphaericus</name>
    <name type="common">Bacillus sphaericus</name>
    <dbReference type="NCBI Taxonomy" id="1421"/>
    <lineage>
        <taxon>Bacteria</taxon>
        <taxon>Bacillati</taxon>
        <taxon>Bacillota</taxon>
        <taxon>Bacilli</taxon>
        <taxon>Bacillales</taxon>
        <taxon>Bacillaceae</taxon>
        <taxon>Lysinibacillus</taxon>
    </lineage>
</organism>
<evidence type="ECO:0000259" key="2">
    <source>
        <dbReference type="Pfam" id="PF08722"/>
    </source>
</evidence>
<dbReference type="EMBL" id="CP019980">
    <property type="protein sequence ID" value="AVK97004.1"/>
    <property type="molecule type" value="Genomic_DNA"/>
</dbReference>
<evidence type="ECO:0000256" key="1">
    <source>
        <dbReference type="SAM" id="Phobius"/>
    </source>
</evidence>
<dbReference type="Pfam" id="PF08722">
    <property type="entry name" value="Tn7_TnsA-like_N"/>
    <property type="match status" value="1"/>
</dbReference>
<evidence type="ECO:0000313" key="3">
    <source>
        <dbReference type="EMBL" id="AVK97004.1"/>
    </source>
</evidence>
<dbReference type="InterPro" id="IPR014833">
    <property type="entry name" value="TnsA_N"/>
</dbReference>
<feature type="domain" description="TnsA endonuclease N-terminal" evidence="2">
    <location>
        <begin position="74"/>
        <end position="150"/>
    </location>
</feature>
<dbReference type="Proteomes" id="UP000255295">
    <property type="component" value="Unassembled WGS sequence"/>
</dbReference>
<reference evidence="3 5" key="1">
    <citation type="submission" date="2017-03" db="EMBL/GenBank/DDBJ databases">
        <title>The whole genome sequencing and assembly of Lysinibacillus sphaericus DSM 28T strain.</title>
        <authorList>
            <person name="Lee Y.-J."/>
            <person name="Yi H."/>
            <person name="Bahn Y.-S."/>
            <person name="Kim J.F."/>
            <person name="Lee D.-W."/>
        </authorList>
    </citation>
    <scope>NUCLEOTIDE SEQUENCE [LARGE SCALE GENOMIC DNA]</scope>
    <source>
        <strain evidence="3 5">DSM 28</strain>
    </source>
</reference>
<dbReference type="Proteomes" id="UP000238825">
    <property type="component" value="Chromosome"/>
</dbReference>
<evidence type="ECO:0000313" key="5">
    <source>
        <dbReference type="Proteomes" id="UP000238825"/>
    </source>
</evidence>
<feature type="transmembrane region" description="Helical" evidence="1">
    <location>
        <begin position="12"/>
        <end position="30"/>
    </location>
</feature>
<dbReference type="EMBL" id="UFSZ01000001">
    <property type="protein sequence ID" value="SUV17146.1"/>
    <property type="molecule type" value="Genomic_DNA"/>
</dbReference>
<dbReference type="AlphaFoldDB" id="A0A2S0K171"/>
<keyword evidence="1" id="KW-1133">Transmembrane helix</keyword>
<reference evidence="4 6" key="2">
    <citation type="submission" date="2018-06" db="EMBL/GenBank/DDBJ databases">
        <authorList>
            <consortium name="Pathogen Informatics"/>
            <person name="Doyle S."/>
        </authorList>
    </citation>
    <scope>NUCLEOTIDE SEQUENCE [LARGE SCALE GENOMIC DNA]</scope>
    <source>
        <strain evidence="4 6">NCTC10338</strain>
    </source>
</reference>
<dbReference type="InterPro" id="IPR011335">
    <property type="entry name" value="Restrct_endonuc-II-like"/>
</dbReference>
<evidence type="ECO:0000313" key="6">
    <source>
        <dbReference type="Proteomes" id="UP000255295"/>
    </source>
</evidence>
<keyword evidence="1" id="KW-0812">Transmembrane</keyword>
<accession>A0A2S0K171</accession>
<proteinExistence type="predicted"/>